<dbReference type="EMBL" id="JBHRXP010000003">
    <property type="protein sequence ID" value="MFC3580273.1"/>
    <property type="molecule type" value="Genomic_DNA"/>
</dbReference>
<proteinExistence type="predicted"/>
<keyword evidence="2" id="KW-1185">Reference proteome</keyword>
<dbReference type="RefSeq" id="WP_261295498.1">
    <property type="nucleotide sequence ID" value="NZ_JANQBK010000016.1"/>
</dbReference>
<dbReference type="InterPro" id="IPR046736">
    <property type="entry name" value="DUF6628"/>
</dbReference>
<reference evidence="2" key="1">
    <citation type="journal article" date="2019" name="Int. J. Syst. Evol. Microbiol.">
        <title>The Global Catalogue of Microorganisms (GCM) 10K type strain sequencing project: providing services to taxonomists for standard genome sequencing and annotation.</title>
        <authorList>
            <consortium name="The Broad Institute Genomics Platform"/>
            <consortium name="The Broad Institute Genome Sequencing Center for Infectious Disease"/>
            <person name="Wu L."/>
            <person name="Ma J."/>
        </authorList>
    </citation>
    <scope>NUCLEOTIDE SEQUENCE [LARGE SCALE GENOMIC DNA]</scope>
    <source>
        <strain evidence="2">KCTC 42739</strain>
    </source>
</reference>
<dbReference type="Proteomes" id="UP001595713">
    <property type="component" value="Unassembled WGS sequence"/>
</dbReference>
<gene>
    <name evidence="1" type="ORF">ACFONA_08875</name>
</gene>
<comment type="caution">
    <text evidence="1">The sequence shown here is derived from an EMBL/GenBank/DDBJ whole genome shotgun (WGS) entry which is preliminary data.</text>
</comment>
<name>A0ABV7SUX5_9SPHN</name>
<accession>A0ABV7SUX5</accession>
<protein>
    <submittedName>
        <fullName evidence="1">DUF6628 family protein</fullName>
    </submittedName>
</protein>
<organism evidence="1 2">
    <name type="scientific">Sphingomonas hylomeconis</name>
    <dbReference type="NCBI Taxonomy" id="1395958"/>
    <lineage>
        <taxon>Bacteria</taxon>
        <taxon>Pseudomonadati</taxon>
        <taxon>Pseudomonadota</taxon>
        <taxon>Alphaproteobacteria</taxon>
        <taxon>Sphingomonadales</taxon>
        <taxon>Sphingomonadaceae</taxon>
        <taxon>Sphingomonas</taxon>
    </lineage>
</organism>
<sequence>MTNAPHHFALNGVASSTAAALPHALPACRNAHIALFAIRRMGAGGLADAHVAHAFVGGFGEGFRRPLILIRVFMAELAETATLPIAIAPCCCARMTPAEQALLTVLARAETAPDSARLLLADLLGSRRVDGVLASACAVSQAFADAGRPIAG</sequence>
<dbReference type="Pfam" id="PF20333">
    <property type="entry name" value="DUF6628"/>
    <property type="match status" value="1"/>
</dbReference>
<evidence type="ECO:0000313" key="1">
    <source>
        <dbReference type="EMBL" id="MFC3580273.1"/>
    </source>
</evidence>
<evidence type="ECO:0000313" key="2">
    <source>
        <dbReference type="Proteomes" id="UP001595713"/>
    </source>
</evidence>